<dbReference type="GO" id="GO:0005829">
    <property type="term" value="C:cytosol"/>
    <property type="evidence" value="ECO:0007669"/>
    <property type="project" value="TreeGrafter"/>
</dbReference>
<dbReference type="AlphaFoldDB" id="A0A972VXJ4"/>
<comment type="similarity">
    <text evidence="1">Belongs to the peptidase C26 family.</text>
</comment>
<sequence length="255" mass="27349">MRPLVLVPCDVKHVEGHPFHGVGEKYINAVSHGAGVQALLVPGIGAGQDLLSLEQDTDIDGLLDLAQGLFLTGSVSNVEPGRYGNSDAPADIKQDHQRDATVFPLLARAIARKIPILAVCRGIQELNVAIGGTLYHAVHEQPGYADHREQDGLSREELYAPVHDVDVVTGGLLEQIVDAPCFAVNSLHAQAIAILAPGLRAEAISRDGVIEAVSKDGQFLLGVQWHPEWAFAENPQSKAIFAAFGQAVRRFAENR</sequence>
<name>A0A972VXJ4_9GAMM</name>
<dbReference type="GO" id="GO:0033969">
    <property type="term" value="F:gamma-glutamyl-gamma-aminobutyrate hydrolase activity"/>
    <property type="evidence" value="ECO:0007669"/>
    <property type="project" value="UniProtKB-EC"/>
</dbReference>
<evidence type="ECO:0000256" key="5">
    <source>
        <dbReference type="ARBA" id="ARBA00066788"/>
    </source>
</evidence>
<dbReference type="InterPro" id="IPR011697">
    <property type="entry name" value="Peptidase_C26"/>
</dbReference>
<dbReference type="CDD" id="cd01745">
    <property type="entry name" value="GATase1_2"/>
    <property type="match status" value="1"/>
</dbReference>
<evidence type="ECO:0000256" key="1">
    <source>
        <dbReference type="ARBA" id="ARBA00011083"/>
    </source>
</evidence>
<evidence type="ECO:0000256" key="3">
    <source>
        <dbReference type="ARBA" id="ARBA00055068"/>
    </source>
</evidence>
<organism evidence="6 7">
    <name type="scientific">SAR86 cluster bacterium</name>
    <dbReference type="NCBI Taxonomy" id="2030880"/>
    <lineage>
        <taxon>Bacteria</taxon>
        <taxon>Pseudomonadati</taxon>
        <taxon>Pseudomonadota</taxon>
        <taxon>Gammaproteobacteria</taxon>
        <taxon>SAR86 cluster</taxon>
    </lineage>
</organism>
<comment type="catalytic activity">
    <reaction evidence="2">
        <text>4-(gamma-L-glutamylamino)butanoate + H2O = 4-aminobutanoate + L-glutamate</text>
        <dbReference type="Rhea" id="RHEA:19737"/>
        <dbReference type="ChEBI" id="CHEBI:15377"/>
        <dbReference type="ChEBI" id="CHEBI:29985"/>
        <dbReference type="ChEBI" id="CHEBI:58800"/>
        <dbReference type="ChEBI" id="CHEBI:59888"/>
        <dbReference type="EC" id="3.5.1.94"/>
    </reaction>
</comment>
<dbReference type="Proteomes" id="UP000754644">
    <property type="component" value="Unassembled WGS sequence"/>
</dbReference>
<evidence type="ECO:0000313" key="7">
    <source>
        <dbReference type="Proteomes" id="UP000754644"/>
    </source>
</evidence>
<dbReference type="InterPro" id="IPR044668">
    <property type="entry name" value="PuuD-like"/>
</dbReference>
<dbReference type="Gene3D" id="3.40.50.880">
    <property type="match status" value="1"/>
</dbReference>
<protein>
    <recommendedName>
        <fullName evidence="5">gamma-glutamyl-gamma-aminobutyrate hydrolase</fullName>
        <ecNumber evidence="5">3.5.1.94</ecNumber>
    </recommendedName>
</protein>
<dbReference type="PROSITE" id="PS51273">
    <property type="entry name" value="GATASE_TYPE_1"/>
    <property type="match status" value="1"/>
</dbReference>
<keyword evidence="6" id="KW-0378">Hydrolase</keyword>
<dbReference type="EMBL" id="JABMOJ010000129">
    <property type="protein sequence ID" value="NQV64432.1"/>
    <property type="molecule type" value="Genomic_DNA"/>
</dbReference>
<evidence type="ECO:0000313" key="6">
    <source>
        <dbReference type="EMBL" id="NQV64432.1"/>
    </source>
</evidence>
<dbReference type="SUPFAM" id="SSF52317">
    <property type="entry name" value="Class I glutamine amidotransferase-like"/>
    <property type="match status" value="1"/>
</dbReference>
<dbReference type="PANTHER" id="PTHR43235:SF1">
    <property type="entry name" value="GLUTAMINE AMIDOTRANSFERASE PB2B2.05-RELATED"/>
    <property type="match status" value="1"/>
</dbReference>
<evidence type="ECO:0000256" key="4">
    <source>
        <dbReference type="ARBA" id="ARBA00060634"/>
    </source>
</evidence>
<comment type="pathway">
    <text evidence="4">Amine and polyamine degradation; putrescine degradation; 4-aminobutanoate from putrescine: step 4/4.</text>
</comment>
<dbReference type="GO" id="GO:0006598">
    <property type="term" value="P:polyamine catabolic process"/>
    <property type="evidence" value="ECO:0007669"/>
    <property type="project" value="TreeGrafter"/>
</dbReference>
<dbReference type="Pfam" id="PF07722">
    <property type="entry name" value="Peptidase_C26"/>
    <property type="match status" value="1"/>
</dbReference>
<reference evidence="6" key="1">
    <citation type="submission" date="2020-05" db="EMBL/GenBank/DDBJ databases">
        <title>Sulfur intermediates as new biogeochemical hubs in an aquatic model microbial ecosystem.</title>
        <authorList>
            <person name="Vigneron A."/>
        </authorList>
    </citation>
    <scope>NUCLEOTIDE SEQUENCE</scope>
    <source>
        <strain evidence="6">Bin.250</strain>
    </source>
</reference>
<accession>A0A972VXJ4</accession>
<evidence type="ECO:0000256" key="2">
    <source>
        <dbReference type="ARBA" id="ARBA00052718"/>
    </source>
</evidence>
<comment type="caution">
    <text evidence="6">The sequence shown here is derived from an EMBL/GenBank/DDBJ whole genome shotgun (WGS) entry which is preliminary data.</text>
</comment>
<dbReference type="FunFam" id="3.40.50.880:FF:000030">
    <property type="entry name" value="Gamma-glutamyl-gamma-aminobutyrate hydrolase PuuD"/>
    <property type="match status" value="1"/>
</dbReference>
<dbReference type="PANTHER" id="PTHR43235">
    <property type="entry name" value="GLUTAMINE AMIDOTRANSFERASE PB2B2.05-RELATED"/>
    <property type="match status" value="1"/>
</dbReference>
<proteinExistence type="inferred from homology"/>
<dbReference type="InterPro" id="IPR029062">
    <property type="entry name" value="Class_I_gatase-like"/>
</dbReference>
<dbReference type="EC" id="3.5.1.94" evidence="5"/>
<gene>
    <name evidence="6" type="ORF">HQ497_03610</name>
</gene>
<comment type="function">
    <text evidence="3">Involved in the breakdown of putrescine via hydrolysis of the gamma-glutamyl linkage of gamma-glutamyl-gamma-aminobutyrate.</text>
</comment>